<evidence type="ECO:0000313" key="2">
    <source>
        <dbReference type="Proteomes" id="UP000256429"/>
    </source>
</evidence>
<dbReference type="AlphaFoldDB" id="A0A3D9RUV5"/>
<gene>
    <name evidence="1" type="ORF">BX611_2084</name>
</gene>
<dbReference type="EMBL" id="QTTQ01000011">
    <property type="protein sequence ID" value="REE80442.1"/>
    <property type="molecule type" value="Genomic_DNA"/>
</dbReference>
<proteinExistence type="predicted"/>
<dbReference type="OrthoDB" id="1274006at2"/>
<accession>A0A3D9RUV5</accession>
<name>A0A3D9RUV5_9FLAO</name>
<sequence length="314" mass="35868">MKKISIIICVLVITLGKVFAQNSINTYKYILVPKQYEFQKSPDNYQINSLTKFLFERAGFTTLYIDDLFPEDLALDRCSALTAIVKNNSGMLSTKLNIELVDCFNKTVFSTNEAKSKIKDYKKAFQDAIRKAFKDIEALDYKYSPEVILEEKSVTPIVTNIKKSVEQKELNIVEKDKVAEAIKELPKKEVLVEKEAKEPIDKLVITKKTDKKIISKPIVNVNEKVTQSIVKTIEGNYDVENWGKSKIVKKGDDYSFIGGDENFEFATIYKTSKPTIYIIKWLAFKQPQLLEINADGDLNIDMGNGIKVYKRITQ</sequence>
<dbReference type="RefSeq" id="WP_115880883.1">
    <property type="nucleotide sequence ID" value="NZ_QTTQ01000011.1"/>
</dbReference>
<dbReference type="Proteomes" id="UP000256429">
    <property type="component" value="Unassembled WGS sequence"/>
</dbReference>
<reference evidence="1 2" key="1">
    <citation type="submission" date="2018-08" db="EMBL/GenBank/DDBJ databases">
        <title>Genomic Encyclopedia of Type Strains, Phase III (KMG-III): the genomes of soil and plant-associated and newly described type strains.</title>
        <authorList>
            <person name="Whitman W."/>
        </authorList>
    </citation>
    <scope>NUCLEOTIDE SEQUENCE [LARGE SCALE GENOMIC DNA]</scope>
    <source>
        <strain evidence="1 2">325-5</strain>
    </source>
</reference>
<organism evidence="1 2">
    <name type="scientific">Lutibacter oceani</name>
    <dbReference type="NCBI Taxonomy" id="1853311"/>
    <lineage>
        <taxon>Bacteria</taxon>
        <taxon>Pseudomonadati</taxon>
        <taxon>Bacteroidota</taxon>
        <taxon>Flavobacteriia</taxon>
        <taxon>Flavobacteriales</taxon>
        <taxon>Flavobacteriaceae</taxon>
        <taxon>Lutibacter</taxon>
    </lineage>
</organism>
<evidence type="ECO:0000313" key="1">
    <source>
        <dbReference type="EMBL" id="REE80442.1"/>
    </source>
</evidence>
<protein>
    <submittedName>
        <fullName evidence="1">Uncharacterized protein</fullName>
    </submittedName>
</protein>
<comment type="caution">
    <text evidence="1">The sequence shown here is derived from an EMBL/GenBank/DDBJ whole genome shotgun (WGS) entry which is preliminary data.</text>
</comment>
<keyword evidence="2" id="KW-1185">Reference proteome</keyword>